<dbReference type="InterPro" id="IPR001345">
    <property type="entry name" value="PG/BPGM_mutase_AS"/>
</dbReference>
<feature type="region of interest" description="Disordered" evidence="3">
    <location>
        <begin position="166"/>
        <end position="189"/>
    </location>
</feature>
<dbReference type="Gene3D" id="3.40.50.1240">
    <property type="entry name" value="Phosphoglycerate mutase-like"/>
    <property type="match status" value="1"/>
</dbReference>
<feature type="compositionally biased region" description="Acidic residues" evidence="3">
    <location>
        <begin position="172"/>
        <end position="183"/>
    </location>
</feature>
<protein>
    <recommendedName>
        <fullName evidence="4">6-phosphofructo-2-kinase domain-containing protein</fullName>
    </recommendedName>
</protein>
<dbReference type="GO" id="GO:0005524">
    <property type="term" value="F:ATP binding"/>
    <property type="evidence" value="ECO:0007669"/>
    <property type="project" value="UniProtKB-KW"/>
</dbReference>
<dbReference type="EMBL" id="LGST01000043">
    <property type="protein sequence ID" value="KND97107.1"/>
    <property type="molecule type" value="Genomic_DNA"/>
</dbReference>
<keyword evidence="2" id="KW-0067">ATP-binding</keyword>
<evidence type="ECO:0000313" key="5">
    <source>
        <dbReference type="EMBL" id="KND97107.1"/>
    </source>
</evidence>
<dbReference type="Pfam" id="PF01591">
    <property type="entry name" value="6PF2K"/>
    <property type="match status" value="1"/>
</dbReference>
<sequence>MSQNLDNRTLAELLKRERANSISNAVLQHTRQKGKHVAFDENGNLVVHPAEGQEESNNNLSLGGSLERESRDSSLDNSDEEDDVDEVGPKSTKVKHHKESKSKGNALLAASLLALRRFRSHPHSSTSMGESQLLEGAYFSHQNSQFNLPEFNKRPLTDTPIVSGVTLPETREESESETEESLTQEDQKHAKKISHLSLADLNAVSAAVVDASMPLSGSISPKSTARGVLTLQIPTMDARDAPVAPRPSKEPQIKPHFTVDPVEQDKKHAKVEKERQEKVVDQKKKRADAKILAEIKENLLQDVPPELQHQFEKSPSLDQLKSVLLLSPFQKLKKAYTLNIPGQTSSKTSPDGRIASIDVGSKLVIVMVGLPARGKSYITNKLTRYLNWLQHDCRVFNVGNTRRMDKENVLGPARNPLPDTNTPLPGRSPETKPSASHSADFFNPENKASNELREKWAMDTLDNLLNWVLDGPGSVGILDATNSTKKRRLKVLKRIQERSNGELKVLFMESICSDPAILDTNIRLKLSGPDYKNMDPEVALKDFVGRLHNYEKAYETIDESEEQIEGFQYVKMIDVGKKVVSFNVQGFLASQTVYFLLNFNLCERQIWLTRHGESTDNLSGRIGGDAPLTKRGQHFSKTLTRFLNYQRKEFRRRQLEKFSSRLELRFNELLDPRNGSSEDGQAKKTSVGHIPTEPSFCVWTSMLIRAVETGSYFDELAYHIKAMRMLNELGGGKFEGMTYDEIQMKFPKEFEGRIKNKLTYRYPGVGGESYLDVLVRLRPVISEIERTTDHLLIISHRVVLRVLLAYFLNLDKSSIVDLDVPLHTLYCLELKPYGTDYAIYEYDEQADWFKKVEPEHQKSVREVGVNYRERKYSVIPTAPPSSSSQRRSTIVKPKDSRDLLVPGIRQQSFSLRKSVSHGSGEGLKEPTVPTPFTEKAPVNSSSSRKLADLNKMRAPGRV</sequence>
<dbReference type="InterPro" id="IPR013078">
    <property type="entry name" value="His_Pase_superF_clade-1"/>
</dbReference>
<dbReference type="SMART" id="SM00855">
    <property type="entry name" value="PGAM"/>
    <property type="match status" value="1"/>
</dbReference>
<evidence type="ECO:0000259" key="4">
    <source>
        <dbReference type="Pfam" id="PF01591"/>
    </source>
</evidence>
<evidence type="ECO:0000256" key="3">
    <source>
        <dbReference type="SAM" id="MobiDB-lite"/>
    </source>
</evidence>
<dbReference type="GO" id="GO:0003873">
    <property type="term" value="F:6-phosphofructo-2-kinase activity"/>
    <property type="evidence" value="ECO:0007669"/>
    <property type="project" value="InterPro"/>
</dbReference>
<dbReference type="FunFam" id="3.40.50.300:FF:001101">
    <property type="entry name" value="6-phosphofructo-2-kinase 1"/>
    <property type="match status" value="1"/>
</dbReference>
<proteinExistence type="predicted"/>
<feature type="region of interest" description="Disordered" evidence="3">
    <location>
        <begin position="408"/>
        <end position="444"/>
    </location>
</feature>
<dbReference type="PANTHER" id="PTHR10606">
    <property type="entry name" value="6-PHOSPHOFRUCTO-2-KINASE/FRUCTOSE-2,6-BISPHOSPHATASE"/>
    <property type="match status" value="1"/>
</dbReference>
<dbReference type="GO" id="GO:0006003">
    <property type="term" value="P:fructose 2,6-bisphosphate metabolic process"/>
    <property type="evidence" value="ECO:0007669"/>
    <property type="project" value="InterPro"/>
</dbReference>
<dbReference type="InterPro" id="IPR013079">
    <property type="entry name" value="6Phosfructo_kin"/>
</dbReference>
<reference evidence="6" key="1">
    <citation type="journal article" date="2015" name="BMC Genomics">
        <title>Draft genome of a commonly misdiagnosed multidrug resistant pathogen Candida auris.</title>
        <authorList>
            <person name="Chatterjee S."/>
            <person name="Alampalli S.V."/>
            <person name="Nageshan R.K."/>
            <person name="Chettiar S.T."/>
            <person name="Joshi S."/>
            <person name="Tatu U.S."/>
        </authorList>
    </citation>
    <scope>NUCLEOTIDE SEQUENCE [LARGE SCALE GENOMIC DNA]</scope>
    <source>
        <strain evidence="6">6684</strain>
    </source>
</reference>
<dbReference type="VEuPathDB" id="FungiDB:B9J08_001374"/>
<dbReference type="SUPFAM" id="SSF53254">
    <property type="entry name" value="Phosphoglycerate mutase-like"/>
    <property type="match status" value="1"/>
</dbReference>
<dbReference type="GO" id="GO:0005829">
    <property type="term" value="C:cytosol"/>
    <property type="evidence" value="ECO:0007669"/>
    <property type="project" value="TreeGrafter"/>
</dbReference>
<accession>A0A0L0NSH0</accession>
<dbReference type="PANTHER" id="PTHR10606:SF32">
    <property type="entry name" value="6-PHOSPHOFRUCTO-2-KINASE 1"/>
    <property type="match status" value="1"/>
</dbReference>
<comment type="caution">
    <text evidence="5">The sequence shown here is derived from an EMBL/GenBank/DDBJ whole genome shotgun (WGS) entry which is preliminary data.</text>
</comment>
<evidence type="ECO:0000256" key="1">
    <source>
        <dbReference type="ARBA" id="ARBA00022741"/>
    </source>
</evidence>
<keyword evidence="1" id="KW-0547">Nucleotide-binding</keyword>
<dbReference type="VEuPathDB" id="FungiDB:CJJ07_001800"/>
<dbReference type="PRINTS" id="PR00991">
    <property type="entry name" value="6PFRUCTKNASE"/>
</dbReference>
<dbReference type="GO" id="GO:0006000">
    <property type="term" value="P:fructose metabolic process"/>
    <property type="evidence" value="ECO:0007669"/>
    <property type="project" value="InterPro"/>
</dbReference>
<dbReference type="VEuPathDB" id="FungiDB:QG37_06312"/>
<dbReference type="InterPro" id="IPR029033">
    <property type="entry name" value="His_PPase_superfam"/>
</dbReference>
<gene>
    <name evidence="5" type="ORF">QG37_06312</name>
</gene>
<dbReference type="InterPro" id="IPR027417">
    <property type="entry name" value="P-loop_NTPase"/>
</dbReference>
<dbReference type="VEuPathDB" id="FungiDB:CJI96_0001266"/>
<dbReference type="VEuPathDB" id="FungiDB:CJJ09_003629"/>
<feature type="region of interest" description="Disordered" evidence="3">
    <location>
        <begin position="47"/>
        <end position="103"/>
    </location>
</feature>
<organism evidence="5 6">
    <name type="scientific">Candidozyma auris</name>
    <name type="common">Yeast</name>
    <name type="synonym">Candida auris</name>
    <dbReference type="NCBI Taxonomy" id="498019"/>
    <lineage>
        <taxon>Eukaryota</taxon>
        <taxon>Fungi</taxon>
        <taxon>Dikarya</taxon>
        <taxon>Ascomycota</taxon>
        <taxon>Saccharomycotina</taxon>
        <taxon>Pichiomycetes</taxon>
        <taxon>Metschnikowiaceae</taxon>
        <taxon>Candidozyma</taxon>
    </lineage>
</organism>
<evidence type="ECO:0000256" key="2">
    <source>
        <dbReference type="ARBA" id="ARBA00022840"/>
    </source>
</evidence>
<dbReference type="Pfam" id="PF00300">
    <property type="entry name" value="His_Phos_1"/>
    <property type="match status" value="1"/>
</dbReference>
<feature type="domain" description="6-phosphofructo-2-kinase" evidence="4">
    <location>
        <begin position="359"/>
        <end position="601"/>
    </location>
</feature>
<dbReference type="InterPro" id="IPR003094">
    <property type="entry name" value="6Pfruct_kin"/>
</dbReference>
<dbReference type="SUPFAM" id="SSF52540">
    <property type="entry name" value="P-loop containing nucleoside triphosphate hydrolases"/>
    <property type="match status" value="1"/>
</dbReference>
<dbReference type="CDD" id="cd07067">
    <property type="entry name" value="HP_PGM_like"/>
    <property type="match status" value="1"/>
</dbReference>
<dbReference type="AlphaFoldDB" id="A0A0L0NSH0"/>
<dbReference type="Gene3D" id="3.40.50.300">
    <property type="entry name" value="P-loop containing nucleotide triphosphate hydrolases"/>
    <property type="match status" value="1"/>
</dbReference>
<feature type="region of interest" description="Disordered" evidence="3">
    <location>
        <begin position="910"/>
        <end position="958"/>
    </location>
</feature>
<evidence type="ECO:0000313" key="6">
    <source>
        <dbReference type="Proteomes" id="UP000037122"/>
    </source>
</evidence>
<feature type="compositionally biased region" description="Acidic residues" evidence="3">
    <location>
        <begin position="77"/>
        <end position="86"/>
    </location>
</feature>
<dbReference type="Proteomes" id="UP000037122">
    <property type="component" value="Unassembled WGS sequence"/>
</dbReference>
<dbReference type="PROSITE" id="PS00175">
    <property type="entry name" value="PG_MUTASE"/>
    <property type="match status" value="1"/>
</dbReference>
<dbReference type="VEuPathDB" id="FungiDB:CJI97_001230"/>
<name>A0A0L0NSH0_CANAR</name>